<dbReference type="GO" id="GO:0015031">
    <property type="term" value="P:protein transport"/>
    <property type="evidence" value="ECO:0007669"/>
    <property type="project" value="UniProtKB-KW"/>
</dbReference>
<reference evidence="9" key="1">
    <citation type="journal article" date="2020" name="Front. Microbiol.">
        <title>Gene regulatory networks of Penicillium echinulatum 2HH and Penicillium oxalicum 114-2 inferred by a computational biology approach.</title>
        <authorList>
            <person name="Lenz A.R."/>
            <person name="Galan-Vasquez E."/>
            <person name="Balbinot E."/>
            <person name="De Abreu F.P."/>
            <person name="De Oliveira N.S."/>
            <person name="Da Rosa L.O."/>
            <person name="De Avila E Silva S."/>
            <person name="Camassola M."/>
            <person name="Dillon A.J.P."/>
            <person name="Perez-Rueda E."/>
        </authorList>
    </citation>
    <scope>NUCLEOTIDE SEQUENCE</scope>
    <source>
        <strain evidence="9">S1M29</strain>
    </source>
</reference>
<evidence type="ECO:0000256" key="4">
    <source>
        <dbReference type="ARBA" id="ARBA00022448"/>
    </source>
</evidence>
<dbReference type="AlphaFoldDB" id="A0A8J8W672"/>
<evidence type="ECO:0000313" key="9">
    <source>
        <dbReference type="EMBL" id="KAF7717664.1"/>
    </source>
</evidence>
<comment type="similarity">
    <text evidence="2">Belongs to the COG1 family.</text>
</comment>
<evidence type="ECO:0000256" key="1">
    <source>
        <dbReference type="ARBA" id="ARBA00004395"/>
    </source>
</evidence>
<accession>A0A8J8W672</accession>
<evidence type="ECO:0000313" key="10">
    <source>
        <dbReference type="Proteomes" id="UP000631181"/>
    </source>
</evidence>
<organism evidence="9 10">
    <name type="scientific">Penicillium ucsense</name>
    <dbReference type="NCBI Taxonomy" id="2839758"/>
    <lineage>
        <taxon>Eukaryota</taxon>
        <taxon>Fungi</taxon>
        <taxon>Dikarya</taxon>
        <taxon>Ascomycota</taxon>
        <taxon>Pezizomycotina</taxon>
        <taxon>Eurotiomycetes</taxon>
        <taxon>Eurotiomycetidae</taxon>
        <taxon>Eurotiales</taxon>
        <taxon>Aspergillaceae</taxon>
        <taxon>Penicillium</taxon>
    </lineage>
</organism>
<dbReference type="PANTHER" id="PTHR31658">
    <property type="entry name" value="CONSERVED OLIGOMERIC GOLGI COMPLEX SUBUNIT 1"/>
    <property type="match status" value="1"/>
</dbReference>
<dbReference type="GO" id="GO:0006891">
    <property type="term" value="P:intra-Golgi vesicle-mediated transport"/>
    <property type="evidence" value="ECO:0007669"/>
    <property type="project" value="InterPro"/>
</dbReference>
<evidence type="ECO:0000256" key="2">
    <source>
        <dbReference type="ARBA" id="ARBA00006653"/>
    </source>
</evidence>
<comment type="subcellular location">
    <subcellularLocation>
        <location evidence="1">Golgi apparatus membrane</location>
        <topology evidence="1">Peripheral membrane protein</topology>
    </subcellularLocation>
</comment>
<protein>
    <recommendedName>
        <fullName evidence="3">Conserved oligomeric Golgi complex subunit 1</fullName>
    </recommendedName>
</protein>
<dbReference type="Pfam" id="PF08700">
    <property type="entry name" value="VPS51_Exo84_N"/>
    <property type="match status" value="1"/>
</dbReference>
<gene>
    <name evidence="9" type="ORF">PECM_003931</name>
</gene>
<dbReference type="PANTHER" id="PTHR31658:SF0">
    <property type="entry name" value="CONSERVED OLIGOMERIC GOLGI COMPLEX SUBUNIT 1"/>
    <property type="match status" value="1"/>
</dbReference>
<dbReference type="OrthoDB" id="46189at2759"/>
<dbReference type="GO" id="GO:0000139">
    <property type="term" value="C:Golgi membrane"/>
    <property type="evidence" value="ECO:0007669"/>
    <property type="project" value="UniProtKB-SubCell"/>
</dbReference>
<dbReference type="InterPro" id="IPR033370">
    <property type="entry name" value="COG1"/>
</dbReference>
<keyword evidence="5" id="KW-0653">Protein transport</keyword>
<name>A0A8J8W672_9EURO</name>
<evidence type="ECO:0000256" key="3">
    <source>
        <dbReference type="ARBA" id="ARBA00020978"/>
    </source>
</evidence>
<keyword evidence="7" id="KW-0472">Membrane</keyword>
<keyword evidence="10" id="KW-1185">Reference proteome</keyword>
<sequence>MTPDAPDPQSLKSWQDAFQYPIPTVRRVEQELRRDIASNREKLRALVGTRYRELVGTAETIVDMHREIQDVEGTLIDVARRCNPRLVEKKHQHARQMKRDATNHDADKHSFGAQMALLHRCTTTITRLLRRRASFLLTAKILVISRLLLKTLSQSTPSPPFLEDLRNQLANLRRTLLKRVDKKLASVKGSDDNIIQSLSAFCLATSSSFSDAVHHFHQVRLDMTLGLINSSHTNIPRALHLFVRTLQNSKMLQSRQFNDALSKLKSRPILSDPDVLSLEGLEIDILSRWAAPEVLNFTPWIRLNESTRSEAHQSTKQWSATAFTRFEEASREALAQATDFAEMLELRTGTIESWLSSWGSTTTHGSNEVFEHLRKLFNDVLKRILTDKVSTITSVAAQISSAVRNWETIEHEPVHSLWDHDIISHDYSNGASQFKRVVLNRLYGRDEDVTTAFKQYQSWLTSVGNVHDSIESLRRHKWTDVLIIEGEDVEVMSRLNSNDPQLLSNTLRSATHAAYQSLQESFNMSCNDIGASFPGQKSTFLLRLVRHVRRDIPPTFVTEDFLFADSLVAKLQTLLAEDICSNFDMAAFVGPTHQRSKAGGLRNVPGRSLWEGEPPTPVQPSPTTFKFLRHLTAILEQRGSDLWDPSTTRILKERLGKLLNESLKSAMKELEIGEIESGSTASPARSDQGTVKNDSQVAVKINSDNDISNNVAPQPNDASNDGESMHDWKVQFLFDAWYLTTMLGDSSQLDDAILQVQASVAPSPEMIKTIQTLAKDYWKRTELLFGLLARP</sequence>
<evidence type="ECO:0000256" key="6">
    <source>
        <dbReference type="ARBA" id="ARBA00023034"/>
    </source>
</evidence>
<comment type="caution">
    <text evidence="9">The sequence shown here is derived from an EMBL/GenBank/DDBJ whole genome shotgun (WGS) entry which is preliminary data.</text>
</comment>
<evidence type="ECO:0000256" key="8">
    <source>
        <dbReference type="SAM" id="MobiDB-lite"/>
    </source>
</evidence>
<keyword evidence="4" id="KW-0813">Transport</keyword>
<keyword evidence="6" id="KW-0333">Golgi apparatus</keyword>
<evidence type="ECO:0000256" key="5">
    <source>
        <dbReference type="ARBA" id="ARBA00022927"/>
    </source>
</evidence>
<dbReference type="Proteomes" id="UP000631181">
    <property type="component" value="Unassembled WGS sequence"/>
</dbReference>
<feature type="compositionally biased region" description="Polar residues" evidence="8">
    <location>
        <begin position="677"/>
        <end position="722"/>
    </location>
</feature>
<proteinExistence type="inferred from homology"/>
<feature type="region of interest" description="Disordered" evidence="8">
    <location>
        <begin position="674"/>
        <end position="723"/>
    </location>
</feature>
<dbReference type="EMBL" id="WIWV01000024">
    <property type="protein sequence ID" value="KAF7717664.1"/>
    <property type="molecule type" value="Genomic_DNA"/>
</dbReference>
<dbReference type="GO" id="GO:0017119">
    <property type="term" value="C:Golgi transport complex"/>
    <property type="evidence" value="ECO:0007669"/>
    <property type="project" value="InterPro"/>
</dbReference>
<evidence type="ECO:0000256" key="7">
    <source>
        <dbReference type="ARBA" id="ARBA00023136"/>
    </source>
</evidence>